<dbReference type="EMBL" id="CP014869">
    <property type="protein sequence ID" value="AMT95086.1"/>
    <property type="molecule type" value="Genomic_DNA"/>
</dbReference>
<dbReference type="AlphaFoldDB" id="A0A144MIK8"/>
<accession>A0A144MIK8</accession>
<gene>
    <name evidence="1" type="ORF">A2T55_16350</name>
</gene>
<dbReference type="Gene3D" id="3.40.50.2000">
    <property type="entry name" value="Glycogen Phosphorylase B"/>
    <property type="match status" value="1"/>
</dbReference>
<dbReference type="SUPFAM" id="SSF53756">
    <property type="entry name" value="UDP-Glycosyltransferase/glycogen phosphorylase"/>
    <property type="match status" value="1"/>
</dbReference>
<evidence type="ECO:0000313" key="2">
    <source>
        <dbReference type="Proteomes" id="UP000075950"/>
    </source>
</evidence>
<dbReference type="Proteomes" id="UP000075950">
    <property type="component" value="Chromosome"/>
</dbReference>
<dbReference type="KEGG" id="bly:A2T55_16350"/>
<proteinExistence type="predicted"/>
<sequence length="112" mass="12226">MTAFEAMQAAIPVIAVEGSPVADRLEESAGIIVSPQAPEEVAVALERLSDPGLRERMGQRGRAIVADYADVAETTDSFTDVLLEVARQGHIRGLCQRASRAFHKIFRFQETD</sequence>
<evidence type="ECO:0000313" key="1">
    <source>
        <dbReference type="EMBL" id="AMT95086.1"/>
    </source>
</evidence>
<evidence type="ECO:0008006" key="3">
    <source>
        <dbReference type="Google" id="ProtNLM"/>
    </source>
</evidence>
<organism evidence="1 2">
    <name type="scientific">Brevibacterium linens</name>
    <dbReference type="NCBI Taxonomy" id="1703"/>
    <lineage>
        <taxon>Bacteria</taxon>
        <taxon>Bacillati</taxon>
        <taxon>Actinomycetota</taxon>
        <taxon>Actinomycetes</taxon>
        <taxon>Micrococcales</taxon>
        <taxon>Brevibacteriaceae</taxon>
        <taxon>Brevibacterium</taxon>
    </lineage>
</organism>
<reference evidence="2" key="1">
    <citation type="submission" date="2016-03" db="EMBL/GenBank/DDBJ databases">
        <authorList>
            <person name="Ploux O."/>
        </authorList>
    </citation>
    <scope>NUCLEOTIDE SEQUENCE [LARGE SCALE GENOMIC DNA]</scope>
    <source>
        <strain evidence="2">BS258</strain>
    </source>
</reference>
<name>A0A144MIK8_BRELN</name>
<protein>
    <recommendedName>
        <fullName evidence="3">Glycosyl transferases group 1</fullName>
    </recommendedName>
</protein>